<dbReference type="EMBL" id="GBRH01172081">
    <property type="protein sequence ID" value="JAE25815.1"/>
    <property type="molecule type" value="Transcribed_RNA"/>
</dbReference>
<name>A0A0A9GL07_ARUDO</name>
<accession>A0A0A9GL07</accession>
<reference evidence="1" key="2">
    <citation type="journal article" date="2015" name="Data Brief">
        <title>Shoot transcriptome of the giant reed, Arundo donax.</title>
        <authorList>
            <person name="Barrero R.A."/>
            <person name="Guerrero F.D."/>
            <person name="Moolhuijzen P."/>
            <person name="Goolsby J.A."/>
            <person name="Tidwell J."/>
            <person name="Bellgard S.E."/>
            <person name="Bellgard M.I."/>
        </authorList>
    </citation>
    <scope>NUCLEOTIDE SEQUENCE</scope>
    <source>
        <tissue evidence="1">Shoot tissue taken approximately 20 cm above the soil surface</tissue>
    </source>
</reference>
<evidence type="ECO:0000313" key="1">
    <source>
        <dbReference type="EMBL" id="JAE25815.1"/>
    </source>
</evidence>
<protein>
    <submittedName>
        <fullName evidence="1">Uncharacterized protein</fullName>
    </submittedName>
</protein>
<proteinExistence type="predicted"/>
<reference evidence="1" key="1">
    <citation type="submission" date="2014-09" db="EMBL/GenBank/DDBJ databases">
        <authorList>
            <person name="Magalhaes I.L.F."/>
            <person name="Oliveira U."/>
            <person name="Santos F.R."/>
            <person name="Vidigal T.H.D.A."/>
            <person name="Brescovit A.D."/>
            <person name="Santos A.J."/>
        </authorList>
    </citation>
    <scope>NUCLEOTIDE SEQUENCE</scope>
    <source>
        <tissue evidence="1">Shoot tissue taken approximately 20 cm above the soil surface</tissue>
    </source>
</reference>
<dbReference type="AlphaFoldDB" id="A0A0A9GL07"/>
<sequence length="37" mass="3932">MPFHGSGSSCEAVMACLTALLLHYCLPLGHRSKLTVS</sequence>
<organism evidence="1">
    <name type="scientific">Arundo donax</name>
    <name type="common">Giant reed</name>
    <name type="synonym">Donax arundinaceus</name>
    <dbReference type="NCBI Taxonomy" id="35708"/>
    <lineage>
        <taxon>Eukaryota</taxon>
        <taxon>Viridiplantae</taxon>
        <taxon>Streptophyta</taxon>
        <taxon>Embryophyta</taxon>
        <taxon>Tracheophyta</taxon>
        <taxon>Spermatophyta</taxon>
        <taxon>Magnoliopsida</taxon>
        <taxon>Liliopsida</taxon>
        <taxon>Poales</taxon>
        <taxon>Poaceae</taxon>
        <taxon>PACMAD clade</taxon>
        <taxon>Arundinoideae</taxon>
        <taxon>Arundineae</taxon>
        <taxon>Arundo</taxon>
    </lineage>
</organism>